<protein>
    <recommendedName>
        <fullName evidence="1">catechol O-methyltransferase</fullName>
        <ecNumber evidence="1">2.1.1.6</ecNumber>
    </recommendedName>
</protein>
<evidence type="ECO:0000256" key="2">
    <source>
        <dbReference type="ARBA" id="ARBA00022603"/>
    </source>
</evidence>
<dbReference type="PANTHER" id="PTHR43836:SF2">
    <property type="entry name" value="CATECHOL O-METHYLTRANSFERASE 1-RELATED"/>
    <property type="match status" value="1"/>
</dbReference>
<dbReference type="Pfam" id="PF01596">
    <property type="entry name" value="Methyltransf_3"/>
    <property type="match status" value="1"/>
</dbReference>
<dbReference type="EMBL" id="HBGE01087373">
    <property type="protein sequence ID" value="CAD9175239.1"/>
    <property type="molecule type" value="Transcribed_RNA"/>
</dbReference>
<dbReference type="PANTHER" id="PTHR43836">
    <property type="entry name" value="CATECHOL O-METHYLTRANSFERASE 1-RELATED"/>
    <property type="match status" value="1"/>
</dbReference>
<accession>A0A7S1WLI2</accession>
<proteinExistence type="inferred from homology"/>
<sequence>MQPASGNHWQKLGSLIEFVEERLPWAVPTMPGSAVHFARLLETFAQSREHWLKVAGGAKAEVLEHSFTSRVWKDFEVAVECGTFVGYSASRLAVQMHRHGGGPAAARVITIEVDPVHACIARHFLDLAGVSFVVEVSVGQVRDVVPRLVDCFGARALGFVFMDYKGSIFHADLELLEHIDALGIACVELADNVALPGAPLLLWNLAFGPSWDLHCYAMTEFFEPNTEDWMAVGTYKGRLGEAPPAPVSWQRLSWHTDHMRRRAGGLRPTEGDMFEEDRIAYSRHVRRHFLAAGIKATPWRGPSAE</sequence>
<evidence type="ECO:0000256" key="4">
    <source>
        <dbReference type="ARBA" id="ARBA00022691"/>
    </source>
</evidence>
<evidence type="ECO:0000256" key="1">
    <source>
        <dbReference type="ARBA" id="ARBA00012880"/>
    </source>
</evidence>
<dbReference type="GO" id="GO:0032259">
    <property type="term" value="P:methylation"/>
    <property type="evidence" value="ECO:0007669"/>
    <property type="project" value="UniProtKB-KW"/>
</dbReference>
<dbReference type="GO" id="GO:0016206">
    <property type="term" value="F:catechol O-methyltransferase activity"/>
    <property type="evidence" value="ECO:0007669"/>
    <property type="project" value="UniProtKB-EC"/>
</dbReference>
<name>A0A7S1WLI2_ALECA</name>
<evidence type="ECO:0000256" key="5">
    <source>
        <dbReference type="ARBA" id="ARBA00022939"/>
    </source>
</evidence>
<keyword evidence="5" id="KW-0128">Catecholamine metabolism</keyword>
<evidence type="ECO:0000256" key="3">
    <source>
        <dbReference type="ARBA" id="ARBA00022679"/>
    </source>
</evidence>
<evidence type="ECO:0000313" key="7">
    <source>
        <dbReference type="EMBL" id="CAD9175239.1"/>
    </source>
</evidence>
<gene>
    <name evidence="7" type="ORF">ACAT0790_LOCUS52008</name>
</gene>
<dbReference type="InterPro" id="IPR029063">
    <property type="entry name" value="SAM-dependent_MTases_sf"/>
</dbReference>
<keyword evidence="3" id="KW-0808">Transferase</keyword>
<keyword evidence="4" id="KW-0949">S-adenosyl-L-methionine</keyword>
<keyword evidence="2" id="KW-0489">Methyltransferase</keyword>
<organism evidence="7">
    <name type="scientific">Alexandrium catenella</name>
    <name type="common">Red tide dinoflagellate</name>
    <name type="synonym">Gonyaulax catenella</name>
    <dbReference type="NCBI Taxonomy" id="2925"/>
    <lineage>
        <taxon>Eukaryota</taxon>
        <taxon>Sar</taxon>
        <taxon>Alveolata</taxon>
        <taxon>Dinophyceae</taxon>
        <taxon>Gonyaulacales</taxon>
        <taxon>Pyrocystaceae</taxon>
        <taxon>Alexandrium</taxon>
    </lineage>
</organism>
<evidence type="ECO:0000256" key="6">
    <source>
        <dbReference type="ARBA" id="ARBA00023453"/>
    </source>
</evidence>
<dbReference type="InterPro" id="IPR002935">
    <property type="entry name" value="SAM_O-MeTrfase"/>
</dbReference>
<dbReference type="EC" id="2.1.1.6" evidence="1"/>
<dbReference type="Gene3D" id="3.40.50.150">
    <property type="entry name" value="Vaccinia Virus protein VP39"/>
    <property type="match status" value="1"/>
</dbReference>
<dbReference type="GO" id="GO:0006584">
    <property type="term" value="P:catecholamine metabolic process"/>
    <property type="evidence" value="ECO:0007669"/>
    <property type="project" value="UniProtKB-KW"/>
</dbReference>
<comment type="similarity">
    <text evidence="6">Belongs to the class I-like SAM-binding methyltransferase superfamily. Cation-dependent O-methyltransferase family.</text>
</comment>
<dbReference type="AlphaFoldDB" id="A0A7S1WLI2"/>
<reference evidence="7" key="1">
    <citation type="submission" date="2021-01" db="EMBL/GenBank/DDBJ databases">
        <authorList>
            <person name="Corre E."/>
            <person name="Pelletier E."/>
            <person name="Niang G."/>
            <person name="Scheremetjew M."/>
            <person name="Finn R."/>
            <person name="Kale V."/>
            <person name="Holt S."/>
            <person name="Cochrane G."/>
            <person name="Meng A."/>
            <person name="Brown T."/>
            <person name="Cohen L."/>
        </authorList>
    </citation>
    <scope>NUCLEOTIDE SEQUENCE</scope>
    <source>
        <strain evidence="7">OF101</strain>
    </source>
</reference>
<dbReference type="SUPFAM" id="SSF53335">
    <property type="entry name" value="S-adenosyl-L-methionine-dependent methyltransferases"/>
    <property type="match status" value="1"/>
</dbReference>